<dbReference type="AlphaFoldDB" id="A0A4S2BRM6"/>
<comment type="similarity">
    <text evidence="2 9">Belongs to the CRISPR-associated endoribonuclease Cas2 protein family.</text>
</comment>
<comment type="caution">
    <text evidence="10">The sequence shown here is derived from an EMBL/GenBank/DDBJ whole genome shotgun (WGS) entry which is preliminary data.</text>
</comment>
<keyword evidence="8 9" id="KW-0051">Antiviral defense</keyword>
<organism evidence="10 11">
    <name type="scientific">Lactobacillus intestinalis</name>
    <dbReference type="NCBI Taxonomy" id="151781"/>
    <lineage>
        <taxon>Bacteria</taxon>
        <taxon>Bacillati</taxon>
        <taxon>Bacillota</taxon>
        <taxon>Bacilli</taxon>
        <taxon>Lactobacillales</taxon>
        <taxon>Lactobacillaceae</taxon>
        <taxon>Lactobacillus</taxon>
    </lineage>
</organism>
<dbReference type="PANTHER" id="PTHR34405:SF1">
    <property type="entry name" value="CRISPR-ASSOCIATED ENDORIBONUCLEASE CAS2"/>
    <property type="match status" value="1"/>
</dbReference>
<sequence>MYIILVYDIVMDKQGSKVSRHVFKICKKYLTHVQNSVFEGELTKAQLARLRSELNRWIRKDVDSVIIFKNRNKNWLDKEFMGQDLTDLTSNIF</sequence>
<evidence type="ECO:0000256" key="9">
    <source>
        <dbReference type="HAMAP-Rule" id="MF_01471"/>
    </source>
</evidence>
<keyword evidence="7 9" id="KW-0460">Magnesium</keyword>
<reference evidence="10 11" key="1">
    <citation type="submission" date="2019-04" db="EMBL/GenBank/DDBJ databases">
        <title>Microbes associate with the intestines of laboratory mice.</title>
        <authorList>
            <person name="Navarre W."/>
            <person name="Wong E."/>
            <person name="Huang K."/>
            <person name="Tropini C."/>
            <person name="Ng K."/>
            <person name="Yu B."/>
        </authorList>
    </citation>
    <scope>NUCLEOTIDE SEQUENCE [LARGE SCALE GENOMIC DNA]</scope>
    <source>
        <strain evidence="10 11">NM61_E11</strain>
    </source>
</reference>
<evidence type="ECO:0000256" key="7">
    <source>
        <dbReference type="ARBA" id="ARBA00022842"/>
    </source>
</evidence>
<comment type="function">
    <text evidence="9">CRISPR (clustered regularly interspaced short palindromic repeat), is an adaptive immune system that provides protection against mobile genetic elements (viruses, transposable elements and conjugative plasmids). CRISPR clusters contain sequences complementary to antecedent mobile elements and target invading nucleic acids. CRISPR clusters are transcribed and processed into CRISPR RNA (crRNA). Functions as a ssRNA-specific endoribonuclease. Involved in the integration of spacer DNA into the CRISPR cassette.</text>
</comment>
<dbReference type="PANTHER" id="PTHR34405">
    <property type="entry name" value="CRISPR-ASSOCIATED ENDORIBONUCLEASE CAS2"/>
    <property type="match status" value="1"/>
</dbReference>
<keyword evidence="3 9" id="KW-0540">Nuclease</keyword>
<dbReference type="Proteomes" id="UP000309117">
    <property type="component" value="Unassembled WGS sequence"/>
</dbReference>
<evidence type="ECO:0000256" key="8">
    <source>
        <dbReference type="ARBA" id="ARBA00023118"/>
    </source>
</evidence>
<dbReference type="EC" id="3.1.-.-" evidence="9"/>
<evidence type="ECO:0000313" key="11">
    <source>
        <dbReference type="Proteomes" id="UP000309117"/>
    </source>
</evidence>
<proteinExistence type="inferred from homology"/>
<dbReference type="Pfam" id="PF09827">
    <property type="entry name" value="CRISPR_Cas2"/>
    <property type="match status" value="1"/>
</dbReference>
<comment type="cofactor">
    <cofactor evidence="1 9">
        <name>Mg(2+)</name>
        <dbReference type="ChEBI" id="CHEBI:18420"/>
    </cofactor>
</comment>
<dbReference type="NCBIfam" id="TIGR01573">
    <property type="entry name" value="cas2"/>
    <property type="match status" value="1"/>
</dbReference>
<name>A0A4S2BRM6_9LACO</name>
<dbReference type="EMBL" id="SRYV01000003">
    <property type="protein sequence ID" value="TGY16895.1"/>
    <property type="molecule type" value="Genomic_DNA"/>
</dbReference>
<dbReference type="InterPro" id="IPR019199">
    <property type="entry name" value="Virulence_VapD/CRISPR_Cas2"/>
</dbReference>
<evidence type="ECO:0000256" key="1">
    <source>
        <dbReference type="ARBA" id="ARBA00001946"/>
    </source>
</evidence>
<evidence type="ECO:0000256" key="6">
    <source>
        <dbReference type="ARBA" id="ARBA00022801"/>
    </source>
</evidence>
<feature type="binding site" evidence="9">
    <location>
        <position position="8"/>
    </location>
    <ligand>
        <name>Mg(2+)</name>
        <dbReference type="ChEBI" id="CHEBI:18420"/>
        <note>catalytic</note>
    </ligand>
</feature>
<evidence type="ECO:0000256" key="4">
    <source>
        <dbReference type="ARBA" id="ARBA00022723"/>
    </source>
</evidence>
<evidence type="ECO:0000256" key="3">
    <source>
        <dbReference type="ARBA" id="ARBA00022722"/>
    </source>
</evidence>
<evidence type="ECO:0000256" key="2">
    <source>
        <dbReference type="ARBA" id="ARBA00009959"/>
    </source>
</evidence>
<dbReference type="Gene3D" id="3.30.70.240">
    <property type="match status" value="1"/>
</dbReference>
<dbReference type="GO" id="GO:0004521">
    <property type="term" value="F:RNA endonuclease activity"/>
    <property type="evidence" value="ECO:0007669"/>
    <property type="project" value="InterPro"/>
</dbReference>
<protein>
    <recommendedName>
        <fullName evidence="9">CRISPR-associated endoribonuclease Cas2</fullName>
        <ecNumber evidence="9">3.1.-.-</ecNumber>
    </recommendedName>
</protein>
<keyword evidence="5 9" id="KW-0255">Endonuclease</keyword>
<dbReference type="GO" id="GO:0046872">
    <property type="term" value="F:metal ion binding"/>
    <property type="evidence" value="ECO:0007669"/>
    <property type="project" value="UniProtKB-UniRule"/>
</dbReference>
<dbReference type="HAMAP" id="MF_01471">
    <property type="entry name" value="Cas2"/>
    <property type="match status" value="1"/>
</dbReference>
<dbReference type="CDD" id="cd09725">
    <property type="entry name" value="Cas2_I_II_III"/>
    <property type="match status" value="1"/>
</dbReference>
<dbReference type="GO" id="GO:0043571">
    <property type="term" value="P:maintenance of CRISPR repeat elements"/>
    <property type="evidence" value="ECO:0007669"/>
    <property type="project" value="UniProtKB-UniRule"/>
</dbReference>
<dbReference type="SUPFAM" id="SSF143430">
    <property type="entry name" value="TTP0101/SSO1404-like"/>
    <property type="match status" value="1"/>
</dbReference>
<evidence type="ECO:0000313" key="10">
    <source>
        <dbReference type="EMBL" id="TGY16895.1"/>
    </source>
</evidence>
<gene>
    <name evidence="9 10" type="primary">cas2</name>
    <name evidence="10" type="ORF">E5351_02575</name>
</gene>
<keyword evidence="4 9" id="KW-0479">Metal-binding</keyword>
<accession>A0A4S2BRM6</accession>
<dbReference type="InterPro" id="IPR021127">
    <property type="entry name" value="CRISPR_associated_Cas2"/>
</dbReference>
<dbReference type="RefSeq" id="WP_057810316.1">
    <property type="nucleotide sequence ID" value="NZ_AQFR02000001.1"/>
</dbReference>
<evidence type="ECO:0000256" key="5">
    <source>
        <dbReference type="ARBA" id="ARBA00022759"/>
    </source>
</evidence>
<dbReference type="GeneID" id="75117436"/>
<dbReference type="GO" id="GO:0051607">
    <property type="term" value="P:defense response to virus"/>
    <property type="evidence" value="ECO:0007669"/>
    <property type="project" value="UniProtKB-UniRule"/>
</dbReference>
<keyword evidence="6 9" id="KW-0378">Hydrolase</keyword>
<comment type="subunit">
    <text evidence="9">Homodimer, forms a heterotetramer with a Cas1 homodimer.</text>
</comment>
<dbReference type="GO" id="GO:0016787">
    <property type="term" value="F:hydrolase activity"/>
    <property type="evidence" value="ECO:0007669"/>
    <property type="project" value="UniProtKB-KW"/>
</dbReference>